<organism evidence="1 2">
    <name type="scientific">Lacipirellula limnantheis</name>
    <dbReference type="NCBI Taxonomy" id="2528024"/>
    <lineage>
        <taxon>Bacteria</taxon>
        <taxon>Pseudomonadati</taxon>
        <taxon>Planctomycetota</taxon>
        <taxon>Planctomycetia</taxon>
        <taxon>Pirellulales</taxon>
        <taxon>Lacipirellulaceae</taxon>
        <taxon>Lacipirellula</taxon>
    </lineage>
</organism>
<evidence type="ECO:0008006" key="3">
    <source>
        <dbReference type="Google" id="ProtNLM"/>
    </source>
</evidence>
<dbReference type="EMBL" id="CP036339">
    <property type="protein sequence ID" value="QDT74284.1"/>
    <property type="molecule type" value="Genomic_DNA"/>
</dbReference>
<evidence type="ECO:0000313" key="1">
    <source>
        <dbReference type="EMBL" id="QDT74284.1"/>
    </source>
</evidence>
<evidence type="ECO:0000313" key="2">
    <source>
        <dbReference type="Proteomes" id="UP000317909"/>
    </source>
</evidence>
<proteinExistence type="predicted"/>
<sequence>MQELSTQLLADLVSKRRKCLVQLRELGMRQAKMIAGGEMAELLRLVSAKQQLIVALQAIEQQLAPFHEQDPEARQWSSNDARAQCAADAEACRTLIQEVMAMEQAGERQMTERRDAVANQLRTVAAGSRVRDAYQAQANR</sequence>
<dbReference type="Proteomes" id="UP000317909">
    <property type="component" value="Chromosome"/>
</dbReference>
<keyword evidence="2" id="KW-1185">Reference proteome</keyword>
<gene>
    <name evidence="1" type="ORF">I41_34790</name>
</gene>
<dbReference type="OrthoDB" id="280002at2"/>
<dbReference type="InterPro" id="IPR036679">
    <property type="entry name" value="FlgN-like_sf"/>
</dbReference>
<accession>A0A517U0Y3</accession>
<dbReference type="RefSeq" id="WP_145434051.1">
    <property type="nucleotide sequence ID" value="NZ_CP036339.1"/>
</dbReference>
<dbReference type="AlphaFoldDB" id="A0A517U0Y3"/>
<dbReference type="SUPFAM" id="SSF140566">
    <property type="entry name" value="FlgN-like"/>
    <property type="match status" value="1"/>
</dbReference>
<reference evidence="1 2" key="1">
    <citation type="submission" date="2019-02" db="EMBL/GenBank/DDBJ databases">
        <title>Deep-cultivation of Planctomycetes and their phenomic and genomic characterization uncovers novel biology.</title>
        <authorList>
            <person name="Wiegand S."/>
            <person name="Jogler M."/>
            <person name="Boedeker C."/>
            <person name="Pinto D."/>
            <person name="Vollmers J."/>
            <person name="Rivas-Marin E."/>
            <person name="Kohn T."/>
            <person name="Peeters S.H."/>
            <person name="Heuer A."/>
            <person name="Rast P."/>
            <person name="Oberbeckmann S."/>
            <person name="Bunk B."/>
            <person name="Jeske O."/>
            <person name="Meyerdierks A."/>
            <person name="Storesund J.E."/>
            <person name="Kallscheuer N."/>
            <person name="Luecker S."/>
            <person name="Lage O.M."/>
            <person name="Pohl T."/>
            <person name="Merkel B.J."/>
            <person name="Hornburger P."/>
            <person name="Mueller R.-W."/>
            <person name="Bruemmer F."/>
            <person name="Labrenz M."/>
            <person name="Spormann A.M."/>
            <person name="Op den Camp H."/>
            <person name="Overmann J."/>
            <person name="Amann R."/>
            <person name="Jetten M.S.M."/>
            <person name="Mascher T."/>
            <person name="Medema M.H."/>
            <person name="Devos D.P."/>
            <person name="Kaster A.-K."/>
            <person name="Ovreas L."/>
            <person name="Rohde M."/>
            <person name="Galperin M.Y."/>
            <person name="Jogler C."/>
        </authorList>
    </citation>
    <scope>NUCLEOTIDE SEQUENCE [LARGE SCALE GENOMIC DNA]</scope>
    <source>
        <strain evidence="1 2">I41</strain>
    </source>
</reference>
<name>A0A517U0Y3_9BACT</name>
<protein>
    <recommendedName>
        <fullName evidence="3">FlgN protein</fullName>
    </recommendedName>
</protein>
<dbReference type="GO" id="GO:0044780">
    <property type="term" value="P:bacterial-type flagellum assembly"/>
    <property type="evidence" value="ECO:0007669"/>
    <property type="project" value="InterPro"/>
</dbReference>
<dbReference type="KEGG" id="llh:I41_34790"/>